<dbReference type="Proteomes" id="UP001606134">
    <property type="component" value="Unassembled WGS sequence"/>
</dbReference>
<sequence length="150" mass="15973">MLRVAVLLMLVATAGLFANRLVPQWRSYRHGGEEAEGVGTSVAPPYAEVTASAPERDATAVLDDRLHEAELCVKGSATLQRFTYDATQQVASMHINLREPEALSALLDCLEANTAGTDRWTLSSYEALDGAATGGSVQRSGQIVLTSAPQ</sequence>
<gene>
    <name evidence="1" type="ORF">ACG04R_18895</name>
</gene>
<evidence type="ECO:0000313" key="1">
    <source>
        <dbReference type="EMBL" id="MFG6488760.1"/>
    </source>
</evidence>
<keyword evidence="2" id="KW-1185">Reference proteome</keyword>
<evidence type="ECO:0000313" key="2">
    <source>
        <dbReference type="Proteomes" id="UP001606134"/>
    </source>
</evidence>
<comment type="caution">
    <text evidence="1">The sequence shown here is derived from an EMBL/GenBank/DDBJ whole genome shotgun (WGS) entry which is preliminary data.</text>
</comment>
<accession>A0ABW7HFS5</accession>
<reference evidence="1 2" key="1">
    <citation type="submission" date="2024-08" db="EMBL/GenBank/DDBJ databases">
        <authorList>
            <person name="Lu H."/>
        </authorList>
    </citation>
    <scope>NUCLEOTIDE SEQUENCE [LARGE SCALE GENOMIC DNA]</scope>
    <source>
        <strain evidence="1 2">BYS78W</strain>
    </source>
</reference>
<protein>
    <submittedName>
        <fullName evidence="1">Uncharacterized protein</fullName>
    </submittedName>
</protein>
<name>A0ABW7HFS5_9BURK</name>
<organism evidence="1 2">
    <name type="scientific">Pelomonas candidula</name>
    <dbReference type="NCBI Taxonomy" id="3299025"/>
    <lineage>
        <taxon>Bacteria</taxon>
        <taxon>Pseudomonadati</taxon>
        <taxon>Pseudomonadota</taxon>
        <taxon>Betaproteobacteria</taxon>
        <taxon>Burkholderiales</taxon>
        <taxon>Sphaerotilaceae</taxon>
        <taxon>Roseateles</taxon>
    </lineage>
</organism>
<dbReference type="RefSeq" id="WP_394414300.1">
    <property type="nucleotide sequence ID" value="NZ_JBIGIC010000010.1"/>
</dbReference>
<dbReference type="EMBL" id="JBIGIC010000010">
    <property type="protein sequence ID" value="MFG6488760.1"/>
    <property type="molecule type" value="Genomic_DNA"/>
</dbReference>
<proteinExistence type="predicted"/>